<gene>
    <name evidence="1" type="ORF">KW869_24830</name>
</gene>
<reference evidence="1 2" key="1">
    <citation type="journal article" date="2012" name="Plant Soil">
        <title>Screening of plant growth-promoting traits in arsenic-resistant bacteria isolated from the rhizosphere of soybean plants from Argentinean agricultural soil.</title>
        <authorList>
            <person name="Wevar Oller A.L."/>
            <person name="Talano M.A."/>
            <person name="Agostini E."/>
        </authorList>
    </citation>
    <scope>NUCLEOTIDE SEQUENCE [LARGE SCALE GENOMIC DNA]</scope>
    <source>
        <strain evidence="1 2">AW4</strain>
    </source>
</reference>
<protein>
    <submittedName>
        <fullName evidence="1">Uncharacterized protein</fullName>
    </submittedName>
</protein>
<evidence type="ECO:0000313" key="2">
    <source>
        <dbReference type="Proteomes" id="UP001621534"/>
    </source>
</evidence>
<dbReference type="RefSeq" id="WP_312153782.1">
    <property type="nucleotide sequence ID" value="NZ_JAHWXS010000037.1"/>
</dbReference>
<organism evidence="1 2">
    <name type="scientific">Pseudomonas urmiensis</name>
    <dbReference type="NCBI Taxonomy" id="2745493"/>
    <lineage>
        <taxon>Bacteria</taxon>
        <taxon>Pseudomonadati</taxon>
        <taxon>Pseudomonadota</taxon>
        <taxon>Gammaproteobacteria</taxon>
        <taxon>Pseudomonadales</taxon>
        <taxon>Pseudomonadaceae</taxon>
        <taxon>Pseudomonas</taxon>
    </lineage>
</organism>
<name>A0ABW8P3D5_9PSED</name>
<sequence>MDELLTRVERERCLFDALQEAGVGYATLGTRLREIDPNKIDRAMEKLQEQFTVEFKREPRTTIYTLVTALSAAASKPPGTSHR</sequence>
<evidence type="ECO:0000313" key="1">
    <source>
        <dbReference type="EMBL" id="MFK5736772.1"/>
    </source>
</evidence>
<dbReference type="EMBL" id="JAHWXS010000037">
    <property type="protein sequence ID" value="MFK5736772.1"/>
    <property type="molecule type" value="Genomic_DNA"/>
</dbReference>
<accession>A0ABW8P3D5</accession>
<proteinExistence type="predicted"/>
<comment type="caution">
    <text evidence="1">The sequence shown here is derived from an EMBL/GenBank/DDBJ whole genome shotgun (WGS) entry which is preliminary data.</text>
</comment>
<keyword evidence="2" id="KW-1185">Reference proteome</keyword>
<dbReference type="Proteomes" id="UP001621534">
    <property type="component" value="Unassembled WGS sequence"/>
</dbReference>